<protein>
    <submittedName>
        <fullName evidence="1">Uncharacterized protein</fullName>
    </submittedName>
</protein>
<evidence type="ECO:0000313" key="2">
    <source>
        <dbReference type="Proteomes" id="UP000242381"/>
    </source>
</evidence>
<dbReference type="EMBL" id="KV921412">
    <property type="protein sequence ID" value="ORE15731.1"/>
    <property type="molecule type" value="Genomic_DNA"/>
</dbReference>
<reference evidence="1 2" key="1">
    <citation type="journal article" date="2016" name="Proc. Natl. Acad. Sci. U.S.A.">
        <title>Lipid metabolic changes in an early divergent fungus govern the establishment of a mutualistic symbiosis with endobacteria.</title>
        <authorList>
            <person name="Lastovetsky O.A."/>
            <person name="Gaspar M.L."/>
            <person name="Mondo S.J."/>
            <person name="LaButti K.M."/>
            <person name="Sandor L."/>
            <person name="Grigoriev I.V."/>
            <person name="Henry S.A."/>
            <person name="Pawlowska T.E."/>
        </authorList>
    </citation>
    <scope>NUCLEOTIDE SEQUENCE [LARGE SCALE GENOMIC DNA]</scope>
    <source>
        <strain evidence="1 2">ATCC 11559</strain>
    </source>
</reference>
<gene>
    <name evidence="1" type="ORF">BCV71DRAFT_184833</name>
</gene>
<dbReference type="Proteomes" id="UP000242381">
    <property type="component" value="Unassembled WGS sequence"/>
</dbReference>
<accession>A0A1X0RV13</accession>
<proteinExistence type="predicted"/>
<dbReference type="AlphaFoldDB" id="A0A1X0RV13"/>
<name>A0A1X0RV13_RHIZD</name>
<feature type="non-terminal residue" evidence="1">
    <location>
        <position position="1"/>
    </location>
</feature>
<organism evidence="1 2">
    <name type="scientific">Rhizopus microsporus</name>
    <dbReference type="NCBI Taxonomy" id="58291"/>
    <lineage>
        <taxon>Eukaryota</taxon>
        <taxon>Fungi</taxon>
        <taxon>Fungi incertae sedis</taxon>
        <taxon>Mucoromycota</taxon>
        <taxon>Mucoromycotina</taxon>
        <taxon>Mucoromycetes</taxon>
        <taxon>Mucorales</taxon>
        <taxon>Mucorineae</taxon>
        <taxon>Rhizopodaceae</taxon>
        <taxon>Rhizopus</taxon>
    </lineage>
</organism>
<sequence length="72" mass="8391">HKIVSILELKFGSTNRSHQRLESTLDENRLVFAFPLEFHSENIKEVEIRPIEESGFYHAELEEPILVANEIT</sequence>
<evidence type="ECO:0000313" key="1">
    <source>
        <dbReference type="EMBL" id="ORE15731.1"/>
    </source>
</evidence>